<evidence type="ECO:0000313" key="3">
    <source>
        <dbReference type="EMBL" id="SER30901.1"/>
    </source>
</evidence>
<dbReference type="PANTHER" id="PTHR38467:SF1">
    <property type="entry name" value="CONJUGATIVE TRANSFER: ASSEMBLY"/>
    <property type="match status" value="1"/>
</dbReference>
<keyword evidence="4" id="KW-1185">Reference proteome</keyword>
<dbReference type="InterPro" id="IPR022509">
    <property type="entry name" value="Conjugation_ATPase_TraG"/>
</dbReference>
<dbReference type="InterPro" id="IPR027417">
    <property type="entry name" value="P-loop_NTPase"/>
</dbReference>
<dbReference type="Gene3D" id="1.10.8.730">
    <property type="match status" value="1"/>
</dbReference>
<dbReference type="AlphaFoldDB" id="A0A1H9N508"/>
<evidence type="ECO:0000259" key="2">
    <source>
        <dbReference type="Pfam" id="PF19044"/>
    </source>
</evidence>
<dbReference type="GO" id="GO:0005524">
    <property type="term" value="F:ATP binding"/>
    <property type="evidence" value="ECO:0007669"/>
    <property type="project" value="InterPro"/>
</dbReference>
<reference evidence="3 4" key="1">
    <citation type="submission" date="2016-10" db="EMBL/GenBank/DDBJ databases">
        <authorList>
            <person name="de Groot N.N."/>
        </authorList>
    </citation>
    <scope>NUCLEOTIDE SEQUENCE [LARGE SCALE GENOMIC DNA]</scope>
    <source>
        <strain evidence="3 4">DSM 18610</strain>
    </source>
</reference>
<proteinExistence type="predicted"/>
<dbReference type="InterPro" id="IPR018145">
    <property type="entry name" value="CagE_TrbE_VirB_cntrl_dom"/>
</dbReference>
<dbReference type="InterPro" id="IPR043964">
    <property type="entry name" value="P-loop_TraG"/>
</dbReference>
<dbReference type="NCBIfam" id="TIGR03783">
    <property type="entry name" value="Bac_Flav_CT_G"/>
    <property type="match status" value="1"/>
</dbReference>
<dbReference type="Proteomes" id="UP000199572">
    <property type="component" value="Unassembled WGS sequence"/>
</dbReference>
<gene>
    <name evidence="3" type="ORF">SAMN04488023_10741</name>
</gene>
<dbReference type="EMBL" id="FOGG01000007">
    <property type="protein sequence ID" value="SER30901.1"/>
    <property type="molecule type" value="Genomic_DNA"/>
</dbReference>
<evidence type="ECO:0000259" key="1">
    <source>
        <dbReference type="Pfam" id="PF03135"/>
    </source>
</evidence>
<accession>A0A1H9N508</accession>
<dbReference type="PANTHER" id="PTHR38467">
    <property type="match status" value="1"/>
</dbReference>
<sequence length="809" mass="92109">MSEKKTFDLPYAGMFSKGEITFLCGEKGDLSVVLEMQNPVLQYAADSAGYQAFQQLLLHICKLMGHGHILQKQDVFFCDHYVPEKTEDYLQNAFQQHFNGRRFIRMRSYLILTKEVPPGRFYVYDQKGEEDFCRLVLQVRELLSSAGCKGRLLRQEEIKAYLRQILSMEFACQEVALDNIYAQHTHLNIGAKALKSISLVDIESIDLPAQLSGYHCSMEGEGAEGFPQDNMSFLLQLSTQHSLIYNQLIRIPAQQACLNKLELKRKRHSGLKDPANQMCVEDIDRLLMEVARDNRLLVYAHYNILLCAENALLDKATSEIEAALFQLGIIPSRNSYNQLALFRSCLPGNAVSLQHYDWFLISCEAAICLMCKERLAENEDSSFLVRFTDRQGIPIAIDPSDLPMRTGRISNRSKFVLGGSGSGKSFFMNALIEQYLQYNMDVVIVDTGHSYSGICAYFKGRYLSYSEENPITMNPFLITKEEYNIEKRDFLKTLIALLLRGAEGEITQVEDTVLTNVISAYYLEHFSGDGDPEDLGFDSFYAFSLKAISSILFSEQISFDLDEYRYVLKKFCSGQEFGELLNRSGDVTLFSQRLVVFEIDAIRDHKVLFPIVTLIIMDVFLQKMRLRSQQRKALILEEAWKSIASPLMASYLLYMYKTVRKFWGEAVVVTQELGDIIGNAIVKDSIISNSDTICLLDQGKLKGNYAQITSLLSLTEQEKHKIFTINQLNNKKGRGRFKEVYIRRGLSGEVYGVEVSLRQYLTFSTEKPEKLLVEHYVAKYGSYRAGLDALIAELEDSGCALEEFIARAR</sequence>
<dbReference type="SUPFAM" id="SSF52540">
    <property type="entry name" value="P-loop containing nucleoside triphosphate hydrolases"/>
    <property type="match status" value="1"/>
</dbReference>
<dbReference type="RefSeq" id="WP_090883029.1">
    <property type="nucleotide sequence ID" value="NZ_FOGG01000007.1"/>
</dbReference>
<organism evidence="3 4">
    <name type="scientific">Pedobacter rhizosphaerae</name>
    <dbReference type="NCBI Taxonomy" id="390241"/>
    <lineage>
        <taxon>Bacteria</taxon>
        <taxon>Pseudomonadati</taxon>
        <taxon>Bacteroidota</taxon>
        <taxon>Sphingobacteriia</taxon>
        <taxon>Sphingobacteriales</taxon>
        <taxon>Sphingobacteriaceae</taxon>
        <taxon>Pedobacter</taxon>
    </lineage>
</organism>
<evidence type="ECO:0000313" key="4">
    <source>
        <dbReference type="Proteomes" id="UP000199572"/>
    </source>
</evidence>
<dbReference type="STRING" id="390241.SAMN04488023_10741"/>
<dbReference type="Pfam" id="PF19044">
    <property type="entry name" value="P-loop_TraG"/>
    <property type="match status" value="1"/>
</dbReference>
<dbReference type="InterPro" id="IPR053155">
    <property type="entry name" value="F-pilin_assembly_TraC"/>
</dbReference>
<dbReference type="Gene3D" id="3.40.50.300">
    <property type="entry name" value="P-loop containing nucleotide triphosphate hydrolases"/>
    <property type="match status" value="1"/>
</dbReference>
<dbReference type="OrthoDB" id="596266at2"/>
<protein>
    <submittedName>
        <fullName evidence="3">Bacteroides conjugation system ATPase, TraG family</fullName>
    </submittedName>
</protein>
<feature type="domain" description="CagE TrbE VirB component of type IV transporter system central" evidence="1">
    <location>
        <begin position="237"/>
        <end position="350"/>
    </location>
</feature>
<name>A0A1H9N508_9SPHI</name>
<feature type="domain" description="TraG P-loop" evidence="2">
    <location>
        <begin position="385"/>
        <end position="793"/>
    </location>
</feature>
<dbReference type="Pfam" id="PF03135">
    <property type="entry name" value="CagE_TrbE_VirB"/>
    <property type="match status" value="1"/>
</dbReference>